<dbReference type="EMBL" id="CP021330">
    <property type="protein sequence ID" value="AVX04330.1"/>
    <property type="molecule type" value="Genomic_DNA"/>
</dbReference>
<dbReference type="NCBIfam" id="TIGR01537">
    <property type="entry name" value="portal_HK97"/>
    <property type="match status" value="1"/>
</dbReference>
<name>A0A2R4ME98_9HYPH</name>
<gene>
    <name evidence="1" type="ORF">MXMO3_01805</name>
</gene>
<dbReference type="Proteomes" id="UP000258927">
    <property type="component" value="Chromosome"/>
</dbReference>
<keyword evidence="2" id="KW-1185">Reference proteome</keyword>
<reference evidence="1 2" key="1">
    <citation type="submission" date="2017-05" db="EMBL/GenBank/DDBJ databases">
        <title>Genome Analysis of Maritalea myrionectae HL2708#5.</title>
        <authorList>
            <consortium name="Cotde Inc.-PKNU"/>
            <person name="Jang D."/>
            <person name="Oh H.-M."/>
        </authorList>
    </citation>
    <scope>NUCLEOTIDE SEQUENCE [LARGE SCALE GENOMIC DNA]</scope>
    <source>
        <strain evidence="1 2">HL2708#5</strain>
    </source>
</reference>
<sequence>MKLLDPRTWFNREEKSSSAGFVVSGGQVGQPVWTKRDFGQLSEEAFIRNAIGFRCVSMTAQCVASIPWILSDGKGKDVDEHPMLDLLHKPAPGHTKAWLLESLATYWQLAGNSYLEAVGPSRRKAPPRELWSLRPDRMKVIAGQNGLPQAYRYEAGGKHKDWQVDPVTGFCEVLHVRRFHPTDDWYGLSLVEPAAYAVDRHNEAGAHNMAVLQNGATPSGAMVFKPVKGADGMYQSAPEDVIKEAEKRMLDRYTGSRNAGRPMTLGGNVDWVSFGMTMEQLQLTESKLDAARDICAAFGVPIELLLPGQSTYNNKREAKLGYYEDTVLPLFNDLTDHLNGWLSPQFQEDLYLKPNLDEIEALSLRREQRQEQTTKLWDSGLISRDEGREAMQFEPQPDMPQRKVDGSVLSSLVKAAQDEPAMYLPLFTYLKSVGLIGDQSFENWLLDAPDMVGDAEDAVAALTDQSGNEDEQE</sequence>
<protein>
    <recommendedName>
        <fullName evidence="3">Portal protein</fullName>
    </recommendedName>
</protein>
<dbReference type="InterPro" id="IPR006944">
    <property type="entry name" value="Phage/GTA_portal"/>
</dbReference>
<dbReference type="InterPro" id="IPR006427">
    <property type="entry name" value="Portal_HK97"/>
</dbReference>
<organism evidence="1 2">
    <name type="scientific">Maritalea myrionectae</name>
    <dbReference type="NCBI Taxonomy" id="454601"/>
    <lineage>
        <taxon>Bacteria</taxon>
        <taxon>Pseudomonadati</taxon>
        <taxon>Pseudomonadota</taxon>
        <taxon>Alphaproteobacteria</taxon>
        <taxon>Hyphomicrobiales</taxon>
        <taxon>Devosiaceae</taxon>
        <taxon>Maritalea</taxon>
    </lineage>
</organism>
<evidence type="ECO:0000313" key="2">
    <source>
        <dbReference type="Proteomes" id="UP000258927"/>
    </source>
</evidence>
<dbReference type="Pfam" id="PF04860">
    <property type="entry name" value="Phage_portal"/>
    <property type="match status" value="1"/>
</dbReference>
<dbReference type="KEGG" id="mmyr:MXMO3_01805"/>
<accession>A0A2R4ME98</accession>
<dbReference type="RefSeq" id="WP_117395662.1">
    <property type="nucleotide sequence ID" value="NZ_CP021330.1"/>
</dbReference>
<proteinExistence type="predicted"/>
<evidence type="ECO:0008006" key="3">
    <source>
        <dbReference type="Google" id="ProtNLM"/>
    </source>
</evidence>
<dbReference type="AlphaFoldDB" id="A0A2R4ME98"/>
<evidence type="ECO:0000313" key="1">
    <source>
        <dbReference type="EMBL" id="AVX04330.1"/>
    </source>
</evidence>